<accession>A0A0D0Q3I6</accession>
<dbReference type="Proteomes" id="UP000035100">
    <property type="component" value="Unassembled WGS sequence"/>
</dbReference>
<comment type="caution">
    <text evidence="2">The sequence shown here is derived from an EMBL/GenBank/DDBJ whole genome shotgun (WGS) entry which is preliminary data.</text>
</comment>
<sequence>MQRTTTLYDSRGEYVAFLHNETLFDTKGGTLGMVVGRFGIIVDMRGGYLGEVGPGNRLVRRCGRNAARVGRLVRGPVEDAAYEDVPAEVIRAAALPVAA</sequence>
<evidence type="ECO:0000313" key="2">
    <source>
        <dbReference type="EMBL" id="KIQ69094.1"/>
    </source>
</evidence>
<gene>
    <name evidence="2" type="ORF">Wenmar_02162</name>
</gene>
<dbReference type="Pfam" id="PF21784">
    <property type="entry name" value="Bflower"/>
    <property type="match status" value="1"/>
</dbReference>
<reference evidence="2 3" key="1">
    <citation type="submission" date="2013-01" db="EMBL/GenBank/DDBJ databases">
        <authorList>
            <person name="Fiebig A."/>
            <person name="Goeker M."/>
            <person name="Klenk H.-P.P."/>
        </authorList>
    </citation>
    <scope>NUCLEOTIDE SEQUENCE [LARGE SCALE GENOMIC DNA]</scope>
    <source>
        <strain evidence="2 3">DSM 24838</strain>
    </source>
</reference>
<dbReference type="EMBL" id="AONG01000010">
    <property type="protein sequence ID" value="KIQ69094.1"/>
    <property type="molecule type" value="Genomic_DNA"/>
</dbReference>
<name>A0A0D0Q3I6_9RHOB</name>
<evidence type="ECO:0000313" key="3">
    <source>
        <dbReference type="Proteomes" id="UP000035100"/>
    </source>
</evidence>
<dbReference type="OrthoDB" id="6706260at2"/>
<dbReference type="AlphaFoldDB" id="A0A0D0Q3I6"/>
<dbReference type="RefSeq" id="WP_018304731.1">
    <property type="nucleotide sequence ID" value="NZ_KB902315.1"/>
</dbReference>
<organism evidence="2 3">
    <name type="scientific">Wenxinia marina DSM 24838</name>
    <dbReference type="NCBI Taxonomy" id="1123501"/>
    <lineage>
        <taxon>Bacteria</taxon>
        <taxon>Pseudomonadati</taxon>
        <taxon>Pseudomonadota</taxon>
        <taxon>Alphaproteobacteria</taxon>
        <taxon>Rhodobacterales</taxon>
        <taxon>Roseobacteraceae</taxon>
        <taxon>Wenxinia</taxon>
    </lineage>
</organism>
<protein>
    <recommendedName>
        <fullName evidence="1">4-fold beta flower domain-containing protein</fullName>
    </recommendedName>
</protein>
<dbReference type="InterPro" id="IPR048911">
    <property type="entry name" value="Bflower"/>
</dbReference>
<evidence type="ECO:0000259" key="1">
    <source>
        <dbReference type="Pfam" id="PF21784"/>
    </source>
</evidence>
<feature type="domain" description="4-fold beta flower" evidence="1">
    <location>
        <begin position="6"/>
        <end position="78"/>
    </location>
</feature>
<keyword evidence="3" id="KW-1185">Reference proteome</keyword>
<proteinExistence type="predicted"/>